<dbReference type="InterPro" id="IPR036509">
    <property type="entry name" value="Met_Sox_Rdtase_MsrA_sf"/>
</dbReference>
<name>A0A383CBU7_9ZZZZ</name>
<dbReference type="Pfam" id="PF01625">
    <property type="entry name" value="PMSR"/>
    <property type="match status" value="1"/>
</dbReference>
<dbReference type="SUPFAM" id="SSF55068">
    <property type="entry name" value="Peptide methionine sulfoxide reductase"/>
    <property type="match status" value="1"/>
</dbReference>
<evidence type="ECO:0000256" key="1">
    <source>
        <dbReference type="ARBA" id="ARBA00012502"/>
    </source>
</evidence>
<keyword evidence="2" id="KW-0560">Oxidoreductase</keyword>
<reference evidence="4" key="1">
    <citation type="submission" date="2018-05" db="EMBL/GenBank/DDBJ databases">
        <authorList>
            <person name="Lanie J.A."/>
            <person name="Ng W.-L."/>
            <person name="Kazmierczak K.M."/>
            <person name="Andrzejewski T.M."/>
            <person name="Davidsen T.M."/>
            <person name="Wayne K.J."/>
            <person name="Tettelin H."/>
            <person name="Glass J.I."/>
            <person name="Rusch D."/>
            <person name="Podicherti R."/>
            <person name="Tsui H.-C.T."/>
            <person name="Winkler M.E."/>
        </authorList>
    </citation>
    <scope>NUCLEOTIDE SEQUENCE</scope>
</reference>
<evidence type="ECO:0000259" key="3">
    <source>
        <dbReference type="Pfam" id="PF01625"/>
    </source>
</evidence>
<dbReference type="PANTHER" id="PTHR43774">
    <property type="entry name" value="PEPTIDE METHIONINE SULFOXIDE REDUCTASE"/>
    <property type="match status" value="1"/>
</dbReference>
<protein>
    <recommendedName>
        <fullName evidence="1">peptide-methionine (S)-S-oxide reductase</fullName>
        <ecNumber evidence="1">1.8.4.11</ecNumber>
    </recommendedName>
</protein>
<feature type="non-terminal residue" evidence="4">
    <location>
        <position position="99"/>
    </location>
</feature>
<proteinExistence type="predicted"/>
<evidence type="ECO:0000256" key="2">
    <source>
        <dbReference type="ARBA" id="ARBA00023002"/>
    </source>
</evidence>
<sequence length="99" mass="10759">MSIAVFGAGCFWCVEAVFTQLSGVQEVVSGYTGGGTLNPTYESICTGTTGHAEVCRITFDSEIISYERLLEVLFTTHDPTTLNQQGADQGTQYRSAIFY</sequence>
<feature type="domain" description="Peptide methionine sulphoxide reductase MsrA" evidence="3">
    <location>
        <begin position="4"/>
        <end position="99"/>
    </location>
</feature>
<dbReference type="NCBIfam" id="TIGR00401">
    <property type="entry name" value="msrA"/>
    <property type="match status" value="1"/>
</dbReference>
<evidence type="ECO:0000313" key="4">
    <source>
        <dbReference type="EMBL" id="SVE29847.1"/>
    </source>
</evidence>
<dbReference type="AlphaFoldDB" id="A0A383CBU7"/>
<dbReference type="PANTHER" id="PTHR43774:SF1">
    <property type="entry name" value="PEPTIDE METHIONINE SULFOXIDE REDUCTASE MSRA 2"/>
    <property type="match status" value="1"/>
</dbReference>
<organism evidence="4">
    <name type="scientific">marine metagenome</name>
    <dbReference type="NCBI Taxonomy" id="408172"/>
    <lineage>
        <taxon>unclassified sequences</taxon>
        <taxon>metagenomes</taxon>
        <taxon>ecological metagenomes</taxon>
    </lineage>
</organism>
<dbReference type="InterPro" id="IPR002569">
    <property type="entry name" value="Met_Sox_Rdtase_MsrA_dom"/>
</dbReference>
<dbReference type="EMBL" id="UINC01207662">
    <property type="protein sequence ID" value="SVE29847.1"/>
    <property type="molecule type" value="Genomic_DNA"/>
</dbReference>
<dbReference type="EC" id="1.8.4.11" evidence="1"/>
<gene>
    <name evidence="4" type="ORF">METZ01_LOCUS482701</name>
</gene>
<dbReference type="Gene3D" id="3.30.1060.10">
    <property type="entry name" value="Peptide methionine sulphoxide reductase MsrA"/>
    <property type="match status" value="1"/>
</dbReference>
<dbReference type="GO" id="GO:0008113">
    <property type="term" value="F:peptide-methionine (S)-S-oxide reductase activity"/>
    <property type="evidence" value="ECO:0007669"/>
    <property type="project" value="UniProtKB-EC"/>
</dbReference>
<accession>A0A383CBU7</accession>